<accession>A0A7W9SPH9</accession>
<dbReference type="EMBL" id="JACHGW010000002">
    <property type="protein sequence ID" value="MBB6049824.1"/>
    <property type="molecule type" value="Genomic_DNA"/>
</dbReference>
<organism evidence="1 2">
    <name type="scientific">Armatimonas rosea</name>
    <dbReference type="NCBI Taxonomy" id="685828"/>
    <lineage>
        <taxon>Bacteria</taxon>
        <taxon>Bacillati</taxon>
        <taxon>Armatimonadota</taxon>
        <taxon>Armatimonadia</taxon>
        <taxon>Armatimonadales</taxon>
        <taxon>Armatimonadaceae</taxon>
        <taxon>Armatimonas</taxon>
    </lineage>
</organism>
<proteinExistence type="predicted"/>
<evidence type="ECO:0000313" key="1">
    <source>
        <dbReference type="EMBL" id="MBB6049824.1"/>
    </source>
</evidence>
<evidence type="ECO:0000313" key="2">
    <source>
        <dbReference type="Proteomes" id="UP000520814"/>
    </source>
</evidence>
<protein>
    <submittedName>
        <fullName evidence="1">Uncharacterized protein YneF (UPF0154 family)</fullName>
    </submittedName>
</protein>
<sequence length="34" mass="3712">MSKKLLLGLLVAFLAVVVGGIFFLRQYFGLVQGL</sequence>
<reference evidence="1 2" key="1">
    <citation type="submission" date="2020-08" db="EMBL/GenBank/DDBJ databases">
        <title>Genomic Encyclopedia of Type Strains, Phase IV (KMG-IV): sequencing the most valuable type-strain genomes for metagenomic binning, comparative biology and taxonomic classification.</title>
        <authorList>
            <person name="Goeker M."/>
        </authorList>
    </citation>
    <scope>NUCLEOTIDE SEQUENCE [LARGE SCALE GENOMIC DNA]</scope>
    <source>
        <strain evidence="1 2">DSM 23562</strain>
    </source>
</reference>
<gene>
    <name evidence="1" type="ORF">HNQ39_001615</name>
</gene>
<dbReference type="Proteomes" id="UP000520814">
    <property type="component" value="Unassembled WGS sequence"/>
</dbReference>
<keyword evidence="2" id="KW-1185">Reference proteome</keyword>
<comment type="caution">
    <text evidence="1">The sequence shown here is derived from an EMBL/GenBank/DDBJ whole genome shotgun (WGS) entry which is preliminary data.</text>
</comment>
<dbReference type="AlphaFoldDB" id="A0A7W9SPH9"/>
<name>A0A7W9SPH9_ARMRO</name>